<proteinExistence type="predicted"/>
<reference evidence="2" key="1">
    <citation type="submission" date="2020-05" db="EMBL/GenBank/DDBJ databases">
        <authorList>
            <person name="Chiriac C."/>
            <person name="Salcher M."/>
            <person name="Ghai R."/>
            <person name="Kavagutti S V."/>
        </authorList>
    </citation>
    <scope>NUCLEOTIDE SEQUENCE</scope>
</reference>
<dbReference type="InterPro" id="IPR013830">
    <property type="entry name" value="SGNH_hydro"/>
</dbReference>
<protein>
    <submittedName>
        <fullName evidence="2">Unannotated protein</fullName>
    </submittedName>
</protein>
<evidence type="ECO:0000259" key="1">
    <source>
        <dbReference type="Pfam" id="PF13472"/>
    </source>
</evidence>
<dbReference type="SUPFAM" id="SSF52266">
    <property type="entry name" value="SGNH hydrolase"/>
    <property type="match status" value="1"/>
</dbReference>
<dbReference type="AlphaFoldDB" id="A0A6J6ATM5"/>
<name>A0A6J6ATM5_9ZZZZ</name>
<dbReference type="InterPro" id="IPR036514">
    <property type="entry name" value="SGNH_hydro_sf"/>
</dbReference>
<dbReference type="CDD" id="cd01834">
    <property type="entry name" value="SGNH_hydrolase_like_2"/>
    <property type="match status" value="1"/>
</dbReference>
<dbReference type="EMBL" id="CAEZSB010000009">
    <property type="protein sequence ID" value="CAB4530162.1"/>
    <property type="molecule type" value="Genomic_DNA"/>
</dbReference>
<organism evidence="2">
    <name type="scientific">freshwater metagenome</name>
    <dbReference type="NCBI Taxonomy" id="449393"/>
    <lineage>
        <taxon>unclassified sequences</taxon>
        <taxon>metagenomes</taxon>
        <taxon>ecological metagenomes</taxon>
    </lineage>
</organism>
<dbReference type="PANTHER" id="PTHR30383">
    <property type="entry name" value="THIOESTERASE 1/PROTEASE 1/LYSOPHOSPHOLIPASE L1"/>
    <property type="match status" value="1"/>
</dbReference>
<feature type="domain" description="SGNH hydrolase-type esterase" evidence="1">
    <location>
        <begin position="7"/>
        <end position="184"/>
    </location>
</feature>
<evidence type="ECO:0000313" key="2">
    <source>
        <dbReference type="EMBL" id="CAB4530162.1"/>
    </source>
</evidence>
<dbReference type="PANTHER" id="PTHR30383:SF5">
    <property type="entry name" value="SGNH HYDROLASE-TYPE ESTERASE DOMAIN-CONTAINING PROTEIN"/>
    <property type="match status" value="1"/>
</dbReference>
<dbReference type="Pfam" id="PF13472">
    <property type="entry name" value="Lipase_GDSL_2"/>
    <property type="match status" value="1"/>
</dbReference>
<dbReference type="InterPro" id="IPR051532">
    <property type="entry name" value="Ester_Hydrolysis_Enzymes"/>
</dbReference>
<accession>A0A6J6ATM5</accession>
<dbReference type="Gene3D" id="3.40.50.1110">
    <property type="entry name" value="SGNH hydrolase"/>
    <property type="match status" value="1"/>
</dbReference>
<dbReference type="GO" id="GO:0004622">
    <property type="term" value="F:phosphatidylcholine lysophospholipase activity"/>
    <property type="evidence" value="ECO:0007669"/>
    <property type="project" value="TreeGrafter"/>
</dbReference>
<gene>
    <name evidence="2" type="ORF">UFOPK1395_00183</name>
</gene>
<sequence length="196" mass="22061">MSNVTVFIGDSVTDCGRLVEPPYGDGYVYNIANSGRLMGEIINVGTSGHRLIDLENRWDTDVLAHQPTLVSVAIGINDTWRRYDDNDPTSVEDFEERYRRVLQVTKAAGNAKLVLCEPFLLPVRDEMNTWREDLDPKIEIVHAMAAEFGATLVRFDQRFNELAQEISMLELADDGIHPSKLGHTIMADLWLQTVGL</sequence>